<protein>
    <recommendedName>
        <fullName evidence="2 4">Flagellin</fullName>
    </recommendedName>
</protein>
<keyword evidence="8" id="KW-0966">Cell projection</keyword>
<evidence type="ECO:0000259" key="7">
    <source>
        <dbReference type="Pfam" id="PF00700"/>
    </source>
</evidence>
<keyword evidence="5" id="KW-0175">Coiled coil</keyword>
<keyword evidence="8" id="KW-0969">Cilium</keyword>
<evidence type="ECO:0000259" key="6">
    <source>
        <dbReference type="Pfam" id="PF00669"/>
    </source>
</evidence>
<dbReference type="AlphaFoldDB" id="A0A1N7JP28"/>
<dbReference type="GO" id="GO:0005198">
    <property type="term" value="F:structural molecule activity"/>
    <property type="evidence" value="ECO:0007669"/>
    <property type="project" value="UniProtKB-UniRule"/>
</dbReference>
<feature type="domain" description="Flagellin C-terminal" evidence="7">
    <location>
        <begin position="200"/>
        <end position="284"/>
    </location>
</feature>
<keyword evidence="9" id="KW-1185">Reference proteome</keyword>
<gene>
    <name evidence="8" type="ORF">SAMN05421799_101102</name>
</gene>
<dbReference type="InterPro" id="IPR001492">
    <property type="entry name" value="Flagellin"/>
</dbReference>
<evidence type="ECO:0000256" key="3">
    <source>
        <dbReference type="ARBA" id="ARBA00023143"/>
    </source>
</evidence>
<evidence type="ECO:0000313" key="9">
    <source>
        <dbReference type="Proteomes" id="UP000186156"/>
    </source>
</evidence>
<dbReference type="Proteomes" id="UP000186156">
    <property type="component" value="Unassembled WGS sequence"/>
</dbReference>
<dbReference type="OrthoDB" id="9796789at2"/>
<organism evidence="8 9">
    <name type="scientific">Alicyclobacillus vulcanalis</name>
    <dbReference type="NCBI Taxonomy" id="252246"/>
    <lineage>
        <taxon>Bacteria</taxon>
        <taxon>Bacillati</taxon>
        <taxon>Bacillota</taxon>
        <taxon>Bacilli</taxon>
        <taxon>Bacillales</taxon>
        <taxon>Alicyclobacillaceae</taxon>
        <taxon>Alicyclobacillus</taxon>
    </lineage>
</organism>
<keyword evidence="4" id="KW-0964">Secreted</keyword>
<evidence type="ECO:0000313" key="8">
    <source>
        <dbReference type="EMBL" id="SIS51006.1"/>
    </source>
</evidence>
<dbReference type="Gene3D" id="6.10.10.10">
    <property type="entry name" value="Flagellar export chaperone, C-terminal domain"/>
    <property type="match status" value="1"/>
</dbReference>
<dbReference type="RefSeq" id="WP_076344001.1">
    <property type="nucleotide sequence ID" value="NZ_FTOO01000001.1"/>
</dbReference>
<keyword evidence="8" id="KW-0282">Flagellum</keyword>
<dbReference type="InterPro" id="IPR001029">
    <property type="entry name" value="Flagellin_N"/>
</dbReference>
<dbReference type="Pfam" id="PF00700">
    <property type="entry name" value="Flagellin_C"/>
    <property type="match status" value="1"/>
</dbReference>
<comment type="similarity">
    <text evidence="1 4">Belongs to the bacterial flagellin family.</text>
</comment>
<feature type="coiled-coil region" evidence="5">
    <location>
        <begin position="53"/>
        <end position="80"/>
    </location>
</feature>
<dbReference type="EMBL" id="FTOO01000001">
    <property type="protein sequence ID" value="SIS51006.1"/>
    <property type="molecule type" value="Genomic_DNA"/>
</dbReference>
<dbReference type="SUPFAM" id="SSF64518">
    <property type="entry name" value="Phase 1 flagellin"/>
    <property type="match status" value="1"/>
</dbReference>
<evidence type="ECO:0000256" key="4">
    <source>
        <dbReference type="RuleBase" id="RU362073"/>
    </source>
</evidence>
<evidence type="ECO:0000256" key="2">
    <source>
        <dbReference type="ARBA" id="ARBA00020110"/>
    </source>
</evidence>
<keyword evidence="3 4" id="KW-0975">Bacterial flagellum</keyword>
<comment type="function">
    <text evidence="4">Flagellin is the subunit protein which polymerizes to form the filaments of bacterial flagella.</text>
</comment>
<dbReference type="PANTHER" id="PTHR42792:SF2">
    <property type="entry name" value="FLAGELLIN"/>
    <property type="match status" value="1"/>
</dbReference>
<dbReference type="Gene3D" id="1.20.1330.10">
    <property type="entry name" value="f41 fragment of flagellin, N-terminal domain"/>
    <property type="match status" value="1"/>
</dbReference>
<accession>A0A1N7JP28</accession>
<dbReference type="InterPro" id="IPR042187">
    <property type="entry name" value="Flagellin_C_sub2"/>
</dbReference>
<dbReference type="GO" id="GO:0009288">
    <property type="term" value="C:bacterial-type flagellum"/>
    <property type="evidence" value="ECO:0007669"/>
    <property type="project" value="UniProtKB-SubCell"/>
</dbReference>
<feature type="domain" description="Flagellin N-terminal" evidence="6">
    <location>
        <begin position="7"/>
        <end position="144"/>
    </location>
</feature>
<comment type="subcellular location">
    <subcellularLocation>
        <location evidence="4">Secreted</location>
    </subcellularLocation>
    <subcellularLocation>
        <location evidence="4">Bacterial flagellum</location>
    </subcellularLocation>
</comment>
<reference evidence="9" key="1">
    <citation type="submission" date="2017-01" db="EMBL/GenBank/DDBJ databases">
        <authorList>
            <person name="Varghese N."/>
            <person name="Submissions S."/>
        </authorList>
    </citation>
    <scope>NUCLEOTIDE SEQUENCE [LARGE SCALE GENOMIC DNA]</scope>
    <source>
        <strain evidence="9">DSM 16176</strain>
    </source>
</reference>
<dbReference type="Pfam" id="PF00669">
    <property type="entry name" value="Flagellin_N"/>
    <property type="match status" value="1"/>
</dbReference>
<dbReference type="PRINTS" id="PR00207">
    <property type="entry name" value="FLAGELLIN"/>
</dbReference>
<dbReference type="GO" id="GO:0005576">
    <property type="term" value="C:extracellular region"/>
    <property type="evidence" value="ECO:0007669"/>
    <property type="project" value="UniProtKB-SubCell"/>
</dbReference>
<dbReference type="PANTHER" id="PTHR42792">
    <property type="entry name" value="FLAGELLIN"/>
    <property type="match status" value="1"/>
</dbReference>
<evidence type="ECO:0000256" key="5">
    <source>
        <dbReference type="SAM" id="Coils"/>
    </source>
</evidence>
<dbReference type="STRING" id="252246.SAMN05421799_101102"/>
<name>A0A1N7JP28_9BACL</name>
<evidence type="ECO:0000256" key="1">
    <source>
        <dbReference type="ARBA" id="ARBA00005709"/>
    </source>
</evidence>
<dbReference type="InterPro" id="IPR046358">
    <property type="entry name" value="Flagellin_C"/>
</dbReference>
<proteinExistence type="inferred from homology"/>
<sequence length="285" mass="30225">MSLNFSVNNNASAASILSNLQYVNNQINTSYQQLSTGNRINSAADDPAGYAISQQMTSQVNALNQAIQNAQNGISMLQTASGAMNQITSILQTMNTLAVEAANGTENSTDLQNLDQEFVALQKQINNIASQTKFNTMTLLDGSFASTGIIFQINTDSTTNSELSVTIADVQISSLFTGVSLGSDGYLHITSQAAATAAISVVQAAITSLSAYQANIGAVQDQLNYTVSNLQNTANNLQNADSTITNTDMAQAYTQFSQEQVLQQVGLAMLSQADQQPDAILKLLQ</sequence>